<keyword evidence="4" id="KW-1185">Reference proteome</keyword>
<feature type="domain" description="Peptidoglycan beta-N-acetylmuramidase NamZ N-terminal" evidence="1">
    <location>
        <begin position="33"/>
        <end position="234"/>
    </location>
</feature>
<dbReference type="InterPro" id="IPR008302">
    <property type="entry name" value="NamZ"/>
</dbReference>
<feature type="domain" description="Peptidoglycan beta-N-acetylmuramidase NamZ C-terminal" evidence="2">
    <location>
        <begin position="238"/>
        <end position="389"/>
    </location>
</feature>
<dbReference type="InterPro" id="IPR048503">
    <property type="entry name" value="NamZ_C"/>
</dbReference>
<accession>A0ABW3ZUU5</accession>
<name>A0ABW3ZUU5_9BACI</name>
<proteinExistence type="predicted"/>
<dbReference type="PANTHER" id="PTHR42915:SF1">
    <property type="entry name" value="PEPTIDOGLYCAN BETA-N-ACETYLMURAMIDASE NAMZ"/>
    <property type="match status" value="1"/>
</dbReference>
<comment type="caution">
    <text evidence="3">The sequence shown here is derived from an EMBL/GenBank/DDBJ whole genome shotgun (WGS) entry which is preliminary data.</text>
</comment>
<sequence>MMEKNSGRRNEHVVPGIEVFLNEHLDWVKDKKVGLITNPTGVDRCLTSAIDLLHQHPDIHLTALYGPEHGIRGNQEGGEHVEFYIDHRSGLPVYSLYGATWKPTKEMLADVDVLLFDIQDIGSNVYTYVYTLGFVMEAAAEFHKEVIVLDRPNPIGGTKVEGPLRSADAVSFMGRFLLPVRHGLTIGELATMWNHEHNLGVTLKVSEMQGWKRSMYFEHTGLPWVMTSPNIPTEESAYLYAGTELLADTTLSTGIGTTRPFELVGAPWADGEKLEKEMNDRDLPGVVFRSAYYTPMHGRYEGKLIGGVQVHIKDPSKLELVSLGLNLVDAIRHQCPDEFELEDGYVNIIGNRKVPEMIMDNQPVEKIIDSWTDELNQWVTEVRNQYLLYS</sequence>
<dbReference type="Pfam" id="PF20732">
    <property type="entry name" value="NamZ_C"/>
    <property type="match status" value="1"/>
</dbReference>
<dbReference type="Gene3D" id="3.90.1150.140">
    <property type="match status" value="1"/>
</dbReference>
<evidence type="ECO:0000259" key="2">
    <source>
        <dbReference type="Pfam" id="PF20732"/>
    </source>
</evidence>
<dbReference type="EMBL" id="JBHTNH010000023">
    <property type="protein sequence ID" value="MFD1362152.1"/>
    <property type="molecule type" value="Genomic_DNA"/>
</dbReference>
<dbReference type="Proteomes" id="UP001597178">
    <property type="component" value="Unassembled WGS sequence"/>
</dbReference>
<evidence type="ECO:0000313" key="3">
    <source>
        <dbReference type="EMBL" id="MFD1362152.1"/>
    </source>
</evidence>
<dbReference type="Pfam" id="PF07075">
    <property type="entry name" value="NamZ_N"/>
    <property type="match status" value="1"/>
</dbReference>
<dbReference type="InterPro" id="IPR048502">
    <property type="entry name" value="NamZ_N"/>
</dbReference>
<gene>
    <name evidence="3" type="ORF">ACFQ4A_10845</name>
</gene>
<protein>
    <submittedName>
        <fullName evidence="3">Exo-beta-N-acetylmuramidase NamZ domain-containing protein</fullName>
    </submittedName>
</protein>
<organism evidence="3 4">
    <name type="scientific">Lentibacillus salinarum</name>
    <dbReference type="NCBI Taxonomy" id="446820"/>
    <lineage>
        <taxon>Bacteria</taxon>
        <taxon>Bacillati</taxon>
        <taxon>Bacillota</taxon>
        <taxon>Bacilli</taxon>
        <taxon>Bacillales</taxon>
        <taxon>Bacillaceae</taxon>
        <taxon>Lentibacillus</taxon>
    </lineage>
</organism>
<dbReference type="PANTHER" id="PTHR42915">
    <property type="entry name" value="HYPOTHETICAL 460 KDA PROTEIN IN FEUA-SIGW INTERGENIC REGION [PRECURSOR]"/>
    <property type="match status" value="1"/>
</dbReference>
<evidence type="ECO:0000313" key="4">
    <source>
        <dbReference type="Proteomes" id="UP001597178"/>
    </source>
</evidence>
<dbReference type="PIRSF" id="PIRSF016719">
    <property type="entry name" value="UCP016719"/>
    <property type="match status" value="1"/>
</dbReference>
<dbReference type="RefSeq" id="WP_382400413.1">
    <property type="nucleotide sequence ID" value="NZ_JBHTNH010000023.1"/>
</dbReference>
<reference evidence="4" key="1">
    <citation type="journal article" date="2019" name="Int. J. Syst. Evol. Microbiol.">
        <title>The Global Catalogue of Microorganisms (GCM) 10K type strain sequencing project: providing services to taxonomists for standard genome sequencing and annotation.</title>
        <authorList>
            <consortium name="The Broad Institute Genomics Platform"/>
            <consortium name="The Broad Institute Genome Sequencing Center for Infectious Disease"/>
            <person name="Wu L."/>
            <person name="Ma J."/>
        </authorList>
    </citation>
    <scope>NUCLEOTIDE SEQUENCE [LARGE SCALE GENOMIC DNA]</scope>
    <source>
        <strain evidence="4">CCUG 54822</strain>
    </source>
</reference>
<dbReference type="Gene3D" id="3.40.50.12170">
    <property type="entry name" value="Uncharacterised protein PF07075, DUF1343"/>
    <property type="match status" value="1"/>
</dbReference>
<evidence type="ECO:0000259" key="1">
    <source>
        <dbReference type="Pfam" id="PF07075"/>
    </source>
</evidence>